<dbReference type="AlphaFoldDB" id="A0A0S3T4L3"/>
<accession>A0A0S3T4L3</accession>
<dbReference type="Proteomes" id="UP000291084">
    <property type="component" value="Chromosome 10"/>
</dbReference>
<gene>
    <name evidence="1" type="primary">Vigan.10G134300</name>
    <name evidence="1" type="ORF">VIGAN_10134300</name>
</gene>
<name>A0A0S3T4L3_PHAAN</name>
<evidence type="ECO:0000313" key="2">
    <source>
        <dbReference type="Proteomes" id="UP000291084"/>
    </source>
</evidence>
<dbReference type="EMBL" id="AP015043">
    <property type="protein sequence ID" value="BAT99820.1"/>
    <property type="molecule type" value="Genomic_DNA"/>
</dbReference>
<protein>
    <submittedName>
        <fullName evidence="1">Uncharacterized protein</fullName>
    </submittedName>
</protein>
<keyword evidence="2" id="KW-1185">Reference proteome</keyword>
<sequence length="74" mass="8820">MVTVNITTTLVLLFWHPLRRPTLPDLIISDSHNELLFIACSSFLTRDVSHDDQNNRMNTNAHIYLFYFYEIHRQ</sequence>
<proteinExistence type="predicted"/>
<organism evidence="1 2">
    <name type="scientific">Vigna angularis var. angularis</name>
    <dbReference type="NCBI Taxonomy" id="157739"/>
    <lineage>
        <taxon>Eukaryota</taxon>
        <taxon>Viridiplantae</taxon>
        <taxon>Streptophyta</taxon>
        <taxon>Embryophyta</taxon>
        <taxon>Tracheophyta</taxon>
        <taxon>Spermatophyta</taxon>
        <taxon>Magnoliopsida</taxon>
        <taxon>eudicotyledons</taxon>
        <taxon>Gunneridae</taxon>
        <taxon>Pentapetalae</taxon>
        <taxon>rosids</taxon>
        <taxon>fabids</taxon>
        <taxon>Fabales</taxon>
        <taxon>Fabaceae</taxon>
        <taxon>Papilionoideae</taxon>
        <taxon>50 kb inversion clade</taxon>
        <taxon>NPAAA clade</taxon>
        <taxon>indigoferoid/millettioid clade</taxon>
        <taxon>Phaseoleae</taxon>
        <taxon>Vigna</taxon>
    </lineage>
</organism>
<reference evidence="1 2" key="1">
    <citation type="journal article" date="2015" name="Sci. Rep.">
        <title>The power of single molecule real-time sequencing technology in the de novo assembly of a eukaryotic genome.</title>
        <authorList>
            <person name="Sakai H."/>
            <person name="Naito K."/>
            <person name="Ogiso-Tanaka E."/>
            <person name="Takahashi Y."/>
            <person name="Iseki K."/>
            <person name="Muto C."/>
            <person name="Satou K."/>
            <person name="Teruya K."/>
            <person name="Shiroma A."/>
            <person name="Shimoji M."/>
            <person name="Hirano T."/>
            <person name="Itoh T."/>
            <person name="Kaga A."/>
            <person name="Tomooka N."/>
        </authorList>
    </citation>
    <scope>NUCLEOTIDE SEQUENCE [LARGE SCALE GENOMIC DNA]</scope>
    <source>
        <strain evidence="2">cv. Shumari</strain>
    </source>
</reference>
<evidence type="ECO:0000313" key="1">
    <source>
        <dbReference type="EMBL" id="BAT99820.1"/>
    </source>
</evidence>